<dbReference type="InterPro" id="IPR027417">
    <property type="entry name" value="P-loop_NTPase"/>
</dbReference>
<dbReference type="Pfam" id="PF07693">
    <property type="entry name" value="KAP_NTPase"/>
    <property type="match status" value="1"/>
</dbReference>
<dbReference type="Proteomes" id="UP001380186">
    <property type="component" value="Chromosome"/>
</dbReference>
<dbReference type="SUPFAM" id="SSF52540">
    <property type="entry name" value="P-loop containing nucleoside triphosphate hydrolases"/>
    <property type="match status" value="1"/>
</dbReference>
<name>A0ABN7C8X9_9FLAO</name>
<keyword evidence="3" id="KW-1185">Reference proteome</keyword>
<sequence length="649" mass="77701">MHFKSWLNISLNSIINDFFNTIEKEIKPHSIDVAKEIKKYGKSVLSIHKNSATEFVLNSLNVISDQSVSENFKNVDDLLEKLDKKVIIFFDDLDRLQPNEVFEVLKLIRNTGSFKTFNYVVGYDKEYIIKALEKNNIPKPESYCEKIFLSEFHLLPVTKNQIVSYLKRNLKKYFNEETNNLENVFSSYEMLSKRFFGNIFSSIKTLRDAKRFLTDFSISIHSVKEEIDVSDFLIIKLIKFSYYEVYFQIFANKNKYIGSSARNVRYGGGIARINLKIDDKSTTTDFKESILFKDLKSFNLYNDEQLEDIRSLFQVLFLESKQTSLSFGFNNNYFKYFRDELGESEIPDKEYKQVIKSSWGIIVEHVKKWEENGQLFGILACLYHTDALDFNNKIEYENYIKLLFLLENQTSEREDLKYFHVDYDYIFACLFNHTTMICQKFYENKKEDFRDFVKSLLYSAKFPYNFEMQFCQHIFTRIYNPSDFDILSKDDLKEYLIYSFGEIVKIFNYENNMLFSAFWRSIIREHQQDENQSNLWHDAEVILPKIKELFKFAIKRFPDEFLVDMVQKQVRWSDEIYTRNKFRINDFVLNIFDNYNDFVEFIKNNFDSNTNIFKNEFLDFSQKVLPNNEFVDYEFTYEPVKLILDENNN</sequence>
<protein>
    <recommendedName>
        <fullName evidence="1">KAP NTPase domain-containing protein</fullName>
    </recommendedName>
</protein>
<evidence type="ECO:0000313" key="2">
    <source>
        <dbReference type="EMBL" id="BEV02759.1"/>
    </source>
</evidence>
<evidence type="ECO:0000313" key="3">
    <source>
        <dbReference type="Proteomes" id="UP001380186"/>
    </source>
</evidence>
<dbReference type="InterPro" id="IPR011646">
    <property type="entry name" value="KAP_P-loop"/>
</dbReference>
<feature type="domain" description="KAP NTPase" evidence="1">
    <location>
        <begin position="3"/>
        <end position="218"/>
    </location>
</feature>
<reference evidence="2 3" key="1">
    <citation type="journal article" date="2020" name="Microbes Environ.">
        <title>Synthetic bacterial community of duckweed: a simple and stable system to study plant-microbe interactions.</title>
        <authorList>
            <person name="Ishizawa H."/>
            <person name="Tada M."/>
            <person name="Kuroda M."/>
            <person name="Inoue D."/>
            <person name="Futamata H."/>
            <person name="Ike M."/>
        </authorList>
    </citation>
    <scope>NUCLEOTIDE SEQUENCE [LARGE SCALE GENOMIC DNA]</scope>
    <source>
        <strain evidence="2 3">DW100</strain>
    </source>
</reference>
<gene>
    <name evidence="2" type="ORF">CRDW_01330</name>
</gene>
<dbReference type="EMBL" id="AP029022">
    <property type="protein sequence ID" value="BEV02759.1"/>
    <property type="molecule type" value="Genomic_DNA"/>
</dbReference>
<organism evidence="2 3">
    <name type="scientific">Chryseobacterium gambrini</name>
    <dbReference type="NCBI Taxonomy" id="373672"/>
    <lineage>
        <taxon>Bacteria</taxon>
        <taxon>Pseudomonadati</taxon>
        <taxon>Bacteroidota</taxon>
        <taxon>Flavobacteriia</taxon>
        <taxon>Flavobacteriales</taxon>
        <taxon>Weeksellaceae</taxon>
        <taxon>Chryseobacterium group</taxon>
        <taxon>Chryseobacterium</taxon>
    </lineage>
</organism>
<accession>A0ABN7C8X9</accession>
<proteinExistence type="predicted"/>
<evidence type="ECO:0000259" key="1">
    <source>
        <dbReference type="Pfam" id="PF07693"/>
    </source>
</evidence>